<dbReference type="AlphaFoldDB" id="A0A8X6U0K7"/>
<organism evidence="1 2">
    <name type="scientific">Nephila pilipes</name>
    <name type="common">Giant wood spider</name>
    <name type="synonym">Nephila maculata</name>
    <dbReference type="NCBI Taxonomy" id="299642"/>
    <lineage>
        <taxon>Eukaryota</taxon>
        <taxon>Metazoa</taxon>
        <taxon>Ecdysozoa</taxon>
        <taxon>Arthropoda</taxon>
        <taxon>Chelicerata</taxon>
        <taxon>Arachnida</taxon>
        <taxon>Araneae</taxon>
        <taxon>Araneomorphae</taxon>
        <taxon>Entelegynae</taxon>
        <taxon>Araneoidea</taxon>
        <taxon>Nephilidae</taxon>
        <taxon>Nephila</taxon>
    </lineage>
</organism>
<reference evidence="1" key="1">
    <citation type="submission" date="2020-08" db="EMBL/GenBank/DDBJ databases">
        <title>Multicomponent nature underlies the extraordinary mechanical properties of spider dragline silk.</title>
        <authorList>
            <person name="Kono N."/>
            <person name="Nakamura H."/>
            <person name="Mori M."/>
            <person name="Yoshida Y."/>
            <person name="Ohtoshi R."/>
            <person name="Malay A.D."/>
            <person name="Moran D.A.P."/>
            <person name="Tomita M."/>
            <person name="Numata K."/>
            <person name="Arakawa K."/>
        </authorList>
    </citation>
    <scope>NUCLEOTIDE SEQUENCE</scope>
</reference>
<name>A0A8X6U0K7_NEPPI</name>
<gene>
    <name evidence="1" type="ORF">NPIL_557131</name>
</gene>
<accession>A0A8X6U0K7</accession>
<evidence type="ECO:0000313" key="1">
    <source>
        <dbReference type="EMBL" id="GFT62925.1"/>
    </source>
</evidence>
<comment type="caution">
    <text evidence="1">The sequence shown here is derived from an EMBL/GenBank/DDBJ whole genome shotgun (WGS) entry which is preliminary data.</text>
</comment>
<dbReference type="EMBL" id="BMAW01068131">
    <property type="protein sequence ID" value="GFT62925.1"/>
    <property type="molecule type" value="Genomic_DNA"/>
</dbReference>
<dbReference type="Proteomes" id="UP000887013">
    <property type="component" value="Unassembled WGS sequence"/>
</dbReference>
<evidence type="ECO:0000313" key="2">
    <source>
        <dbReference type="Proteomes" id="UP000887013"/>
    </source>
</evidence>
<keyword evidence="2" id="KW-1185">Reference proteome</keyword>
<protein>
    <submittedName>
        <fullName evidence="1">Uncharacterized protein</fullName>
    </submittedName>
</protein>
<sequence>MKEDREVSQKPRRHFHPVARLNFINKVKERRECNWVPQGPEMRHREPYHRASGILLSNTVATGRRMDSRDKGGRVN</sequence>
<proteinExistence type="predicted"/>